<sequence>MRRTRAIDYIKKLMSSGDEDGAKAGEDLFELYLKWKETLELNDFLTFVDLIQNRWKDTIMRVLKGMPQMIGQFRAFSFEEYLVDVIRSKLKPERRGFRILWNEKLLIWRGGGREYRAALDIVLSRAEGYGEVPVVAIEAKIDVDAPRLRAVMLNFEMLRKVYPEVKTALVYLYWNADEILKDIARMFIDELFNFTSKRHVPAFLEFVNSALSKEI</sequence>
<reference evidence="1 2" key="1">
    <citation type="submission" date="2018-06" db="EMBL/GenBank/DDBJ databases">
        <title>Extensive metabolic versatility and redundancy in microbially diverse, dynamic hydrothermal sediments.</title>
        <authorList>
            <person name="Dombrowski N."/>
            <person name="Teske A."/>
            <person name="Baker B.J."/>
        </authorList>
    </citation>
    <scope>NUCLEOTIDE SEQUENCE [LARGE SCALE GENOMIC DNA]</scope>
    <source>
        <strain evidence="1">B29_G17</strain>
    </source>
</reference>
<proteinExistence type="predicted"/>
<protein>
    <recommendedName>
        <fullName evidence="3">Restriction endonuclease type II DpnII-like domain-containing protein</fullName>
    </recommendedName>
</protein>
<evidence type="ECO:0000313" key="1">
    <source>
        <dbReference type="EMBL" id="RLE51882.1"/>
    </source>
</evidence>
<dbReference type="Proteomes" id="UP000268446">
    <property type="component" value="Unassembled WGS sequence"/>
</dbReference>
<comment type="caution">
    <text evidence="1">The sequence shown here is derived from an EMBL/GenBank/DDBJ whole genome shotgun (WGS) entry which is preliminary data.</text>
</comment>
<gene>
    <name evidence="1" type="ORF">DRJ20_01265</name>
</gene>
<name>A0A497EXW7_9CREN</name>
<evidence type="ECO:0008006" key="3">
    <source>
        <dbReference type="Google" id="ProtNLM"/>
    </source>
</evidence>
<evidence type="ECO:0000313" key="2">
    <source>
        <dbReference type="Proteomes" id="UP000268446"/>
    </source>
</evidence>
<organism evidence="1 2">
    <name type="scientific">Thermoproteota archaeon</name>
    <dbReference type="NCBI Taxonomy" id="2056631"/>
    <lineage>
        <taxon>Archaea</taxon>
        <taxon>Thermoproteota</taxon>
    </lineage>
</organism>
<dbReference type="EMBL" id="QMQZ01000025">
    <property type="protein sequence ID" value="RLE51882.1"/>
    <property type="molecule type" value="Genomic_DNA"/>
</dbReference>
<dbReference type="AlphaFoldDB" id="A0A497EXW7"/>
<accession>A0A497EXW7</accession>